<dbReference type="GO" id="GO:0046872">
    <property type="term" value="F:metal ion binding"/>
    <property type="evidence" value="ECO:0007669"/>
    <property type="project" value="UniProtKB-KW"/>
</dbReference>
<dbReference type="STRING" id="1448320.A0A319E6H1"/>
<keyword evidence="1" id="KW-0479">Metal-binding</keyword>
<keyword evidence="3" id="KW-1133">Transmembrane helix</keyword>
<reference evidence="4 5" key="1">
    <citation type="submission" date="2018-02" db="EMBL/GenBank/DDBJ databases">
        <title>The genomes of Aspergillus section Nigri reveals drivers in fungal speciation.</title>
        <authorList>
            <consortium name="DOE Joint Genome Institute"/>
            <person name="Vesth T.C."/>
            <person name="Nybo J."/>
            <person name="Theobald S."/>
            <person name="Brandl J."/>
            <person name="Frisvad J.C."/>
            <person name="Nielsen K.F."/>
            <person name="Lyhne E.K."/>
            <person name="Kogle M.E."/>
            <person name="Kuo A."/>
            <person name="Riley R."/>
            <person name="Clum A."/>
            <person name="Nolan M."/>
            <person name="Lipzen A."/>
            <person name="Salamov A."/>
            <person name="Henrissat B."/>
            <person name="Wiebenga A."/>
            <person name="De vries R.P."/>
            <person name="Grigoriev I.V."/>
            <person name="Mortensen U.H."/>
            <person name="Andersen M.R."/>
            <person name="Baker S.E."/>
        </authorList>
    </citation>
    <scope>NUCLEOTIDE SEQUENCE [LARGE SCALE GENOMIC DNA]</scope>
    <source>
        <strain evidence="4 5">CBS 707.79</strain>
    </source>
</reference>
<feature type="transmembrane region" description="Helical" evidence="3">
    <location>
        <begin position="12"/>
        <end position="30"/>
    </location>
</feature>
<organism evidence="4 5">
    <name type="scientific">Aspergillus ellipticus CBS 707.79</name>
    <dbReference type="NCBI Taxonomy" id="1448320"/>
    <lineage>
        <taxon>Eukaryota</taxon>
        <taxon>Fungi</taxon>
        <taxon>Dikarya</taxon>
        <taxon>Ascomycota</taxon>
        <taxon>Pezizomycotina</taxon>
        <taxon>Eurotiomycetes</taxon>
        <taxon>Eurotiomycetidae</taxon>
        <taxon>Eurotiales</taxon>
        <taxon>Aspergillaceae</taxon>
        <taxon>Aspergillus</taxon>
        <taxon>Aspergillus subgen. Circumdati</taxon>
    </lineage>
</organism>
<proteinExistence type="predicted"/>
<evidence type="ECO:0000313" key="5">
    <source>
        <dbReference type="Proteomes" id="UP000247810"/>
    </source>
</evidence>
<dbReference type="EMBL" id="KZ825804">
    <property type="protein sequence ID" value="PYH99213.1"/>
    <property type="molecule type" value="Genomic_DNA"/>
</dbReference>
<dbReference type="VEuPathDB" id="FungiDB:BO71DRAFT_369521"/>
<keyword evidence="5" id="KW-1185">Reference proteome</keyword>
<accession>A0A319E6H1</accession>
<protein>
    <recommendedName>
        <fullName evidence="6">Prolyl 4-hydroxylase alpha subunit domain-containing protein</fullName>
    </recommendedName>
</protein>
<sequence>MSGSNRAARGLSHIPFLLSLAAVPFFFLLYPSKVSYISVLTPVQNAPAGCSNHQYSIEIISQDPLMIYVNNFLSDKEMKWLLKKGESEYKRMLTYEGNSLSDTAVPDEGRTSYSAYLDKQDPIMERIGARALDFHGGAQRALGDYGNPQLVRYEPGQKVNLHYDWWQEPQNRAGLAGKAVARECGLLGQFTCKWHGRYAHPPCLFARGEGKESGDELLASSVLLKAVIDTVCPICKSRIAKGEPAI</sequence>
<keyword evidence="3" id="KW-0472">Membrane</keyword>
<dbReference type="AlphaFoldDB" id="A0A319E6H1"/>
<dbReference type="Gene3D" id="2.60.120.620">
    <property type="entry name" value="q2cbj1_9rhob like domain"/>
    <property type="match status" value="1"/>
</dbReference>
<evidence type="ECO:0008006" key="6">
    <source>
        <dbReference type="Google" id="ProtNLM"/>
    </source>
</evidence>
<gene>
    <name evidence="4" type="ORF">BO71DRAFT_369521</name>
</gene>
<dbReference type="PANTHER" id="PTHR10869">
    <property type="entry name" value="PROLYL 4-HYDROXYLASE ALPHA SUBUNIT"/>
    <property type="match status" value="1"/>
</dbReference>
<evidence type="ECO:0000256" key="2">
    <source>
        <dbReference type="ARBA" id="ARBA00023004"/>
    </source>
</evidence>
<dbReference type="Proteomes" id="UP000247810">
    <property type="component" value="Unassembled WGS sequence"/>
</dbReference>
<name>A0A319E6H1_9EURO</name>
<dbReference type="GO" id="GO:0004656">
    <property type="term" value="F:procollagen-proline 4-dioxygenase activity"/>
    <property type="evidence" value="ECO:0007669"/>
    <property type="project" value="TreeGrafter"/>
</dbReference>
<evidence type="ECO:0000256" key="3">
    <source>
        <dbReference type="SAM" id="Phobius"/>
    </source>
</evidence>
<keyword evidence="3" id="KW-0812">Transmembrane</keyword>
<evidence type="ECO:0000256" key="1">
    <source>
        <dbReference type="ARBA" id="ARBA00022723"/>
    </source>
</evidence>
<dbReference type="PANTHER" id="PTHR10869:SF246">
    <property type="entry name" value="TRANSMEMBRANE PROLYL 4-HYDROXYLASE"/>
    <property type="match status" value="1"/>
</dbReference>
<keyword evidence="2" id="KW-0408">Iron</keyword>
<dbReference type="GO" id="GO:0005783">
    <property type="term" value="C:endoplasmic reticulum"/>
    <property type="evidence" value="ECO:0007669"/>
    <property type="project" value="TreeGrafter"/>
</dbReference>
<dbReference type="OrthoDB" id="420380at2759"/>
<evidence type="ECO:0000313" key="4">
    <source>
        <dbReference type="EMBL" id="PYH99213.1"/>
    </source>
</evidence>
<dbReference type="InterPro" id="IPR045054">
    <property type="entry name" value="P4HA-like"/>
</dbReference>